<evidence type="ECO:0000313" key="2">
    <source>
        <dbReference type="Proteomes" id="UP001447188"/>
    </source>
</evidence>
<proteinExistence type="predicted"/>
<protein>
    <submittedName>
        <fullName evidence="1">Uncharacterized protein</fullName>
    </submittedName>
</protein>
<organism evidence="1 2">
    <name type="scientific">Discina gigas</name>
    <dbReference type="NCBI Taxonomy" id="1032678"/>
    <lineage>
        <taxon>Eukaryota</taxon>
        <taxon>Fungi</taxon>
        <taxon>Dikarya</taxon>
        <taxon>Ascomycota</taxon>
        <taxon>Pezizomycotina</taxon>
        <taxon>Pezizomycetes</taxon>
        <taxon>Pezizales</taxon>
        <taxon>Discinaceae</taxon>
        <taxon>Discina</taxon>
    </lineage>
</organism>
<gene>
    <name evidence="1" type="ORF">Q9L58_005342</name>
</gene>
<dbReference type="EMBL" id="JBBBZM010000064">
    <property type="protein sequence ID" value="KAL0635707.1"/>
    <property type="molecule type" value="Genomic_DNA"/>
</dbReference>
<sequence>MPAPPPPPPEFAGKLCAWIVDGNTMVSCDDLADPEQPMRCGELRVFIHLQYSPPNDTEEAQAEAESAPAIWLGYSDTHLFTSSLFPARDSFDRDEDSIIGKPAYQAVWQSDERRDVTYSRDIIKPTGFIYGHVQTIGSDNKTAYLTLDEEFVNSEHFSRGRWSTLF</sequence>
<name>A0ABR3GID7_9PEZI</name>
<reference evidence="1 2" key="1">
    <citation type="submission" date="2024-02" db="EMBL/GenBank/DDBJ databases">
        <title>Discinaceae phylogenomics.</title>
        <authorList>
            <person name="Dirks A.C."/>
            <person name="James T.Y."/>
        </authorList>
    </citation>
    <scope>NUCLEOTIDE SEQUENCE [LARGE SCALE GENOMIC DNA]</scope>
    <source>
        <strain evidence="1 2">ACD0624</strain>
    </source>
</reference>
<comment type="caution">
    <text evidence="1">The sequence shown here is derived from an EMBL/GenBank/DDBJ whole genome shotgun (WGS) entry which is preliminary data.</text>
</comment>
<accession>A0ABR3GID7</accession>
<keyword evidence="2" id="KW-1185">Reference proteome</keyword>
<evidence type="ECO:0000313" key="1">
    <source>
        <dbReference type="EMBL" id="KAL0635707.1"/>
    </source>
</evidence>
<dbReference type="Proteomes" id="UP001447188">
    <property type="component" value="Unassembled WGS sequence"/>
</dbReference>